<protein>
    <submittedName>
        <fullName evidence="10">Permease</fullName>
    </submittedName>
</protein>
<keyword evidence="6 7" id="KW-0472">Membrane</keyword>
<dbReference type="PANTHER" id="PTHR30193">
    <property type="entry name" value="ABC TRANSPORTER PERMEASE PROTEIN"/>
    <property type="match status" value="1"/>
</dbReference>
<feature type="transmembrane region" description="Helical" evidence="7">
    <location>
        <begin position="189"/>
        <end position="211"/>
    </location>
</feature>
<evidence type="ECO:0000256" key="4">
    <source>
        <dbReference type="ARBA" id="ARBA00022692"/>
    </source>
</evidence>
<evidence type="ECO:0000256" key="6">
    <source>
        <dbReference type="ARBA" id="ARBA00023136"/>
    </source>
</evidence>
<evidence type="ECO:0000256" key="7">
    <source>
        <dbReference type="RuleBase" id="RU363032"/>
    </source>
</evidence>
<evidence type="ECO:0000313" key="10">
    <source>
        <dbReference type="EMBL" id="GIJ56862.1"/>
    </source>
</evidence>
<keyword evidence="3" id="KW-1003">Cell membrane</keyword>
<evidence type="ECO:0000259" key="9">
    <source>
        <dbReference type="PROSITE" id="PS50928"/>
    </source>
</evidence>
<dbReference type="RefSeq" id="WP_203995800.1">
    <property type="nucleotide sequence ID" value="NZ_BOPG01000027.1"/>
</dbReference>
<dbReference type="CDD" id="cd06261">
    <property type="entry name" value="TM_PBP2"/>
    <property type="match status" value="1"/>
</dbReference>
<feature type="region of interest" description="Disordered" evidence="8">
    <location>
        <begin position="1"/>
        <end position="34"/>
    </location>
</feature>
<feature type="transmembrane region" description="Helical" evidence="7">
    <location>
        <begin position="42"/>
        <end position="65"/>
    </location>
</feature>
<evidence type="ECO:0000256" key="5">
    <source>
        <dbReference type="ARBA" id="ARBA00022989"/>
    </source>
</evidence>
<organism evidence="10 11">
    <name type="scientific">Virgisporangium aurantiacum</name>
    <dbReference type="NCBI Taxonomy" id="175570"/>
    <lineage>
        <taxon>Bacteria</taxon>
        <taxon>Bacillati</taxon>
        <taxon>Actinomycetota</taxon>
        <taxon>Actinomycetes</taxon>
        <taxon>Micromonosporales</taxon>
        <taxon>Micromonosporaceae</taxon>
        <taxon>Virgisporangium</taxon>
    </lineage>
</organism>
<feature type="transmembrane region" description="Helical" evidence="7">
    <location>
        <begin position="105"/>
        <end position="127"/>
    </location>
</feature>
<evidence type="ECO:0000256" key="2">
    <source>
        <dbReference type="ARBA" id="ARBA00022448"/>
    </source>
</evidence>
<gene>
    <name evidence="10" type="ORF">Vau01_043780</name>
</gene>
<evidence type="ECO:0000313" key="11">
    <source>
        <dbReference type="Proteomes" id="UP000612585"/>
    </source>
</evidence>
<sequence length="325" mass="35049">MTVSRNPTVHSEPIGTARRERATAPAPRDRRGGLSARARQNLAGAGFVSPAVLVVAVLLYVPFLWTAYLSFTEYDGLNPPTFTGVDNYTRFFDDPALGGSVRNTLMWAFGVTVVPVVLGLLVAVLSYGIRGGTWFRLPFLLPYALSGAGLAVVWGFLLQSGGAVNDLLGLLHLPGADVSFLLEWPYNTISMIVAVTWQQTGVNALLFLVGLQSIPKEYSEAARLDGATGWRLFRRITWPLLAPLTTVIVGLSLVASLKTFDIVWVNTQGGPGRTSETLAVTMYREAFVSADYGYGSAVALSLTVVTAAISYVYLRRQVGTGKEPD</sequence>
<accession>A0A8J4E2B4</accession>
<dbReference type="AlphaFoldDB" id="A0A8J4E2B4"/>
<dbReference type="InterPro" id="IPR035906">
    <property type="entry name" value="MetI-like_sf"/>
</dbReference>
<feature type="transmembrane region" description="Helical" evidence="7">
    <location>
        <begin position="139"/>
        <end position="157"/>
    </location>
</feature>
<comment type="subcellular location">
    <subcellularLocation>
        <location evidence="1 7">Cell membrane</location>
        <topology evidence="1 7">Multi-pass membrane protein</topology>
    </subcellularLocation>
</comment>
<dbReference type="Pfam" id="PF00528">
    <property type="entry name" value="BPD_transp_1"/>
    <property type="match status" value="1"/>
</dbReference>
<dbReference type="GO" id="GO:0055085">
    <property type="term" value="P:transmembrane transport"/>
    <property type="evidence" value="ECO:0007669"/>
    <property type="project" value="InterPro"/>
</dbReference>
<keyword evidence="5 7" id="KW-1133">Transmembrane helix</keyword>
<feature type="compositionally biased region" description="Basic and acidic residues" evidence="8">
    <location>
        <begin position="17"/>
        <end position="32"/>
    </location>
</feature>
<comment type="caution">
    <text evidence="10">The sequence shown here is derived from an EMBL/GenBank/DDBJ whole genome shotgun (WGS) entry which is preliminary data.</text>
</comment>
<evidence type="ECO:0000256" key="1">
    <source>
        <dbReference type="ARBA" id="ARBA00004651"/>
    </source>
</evidence>
<reference evidence="10" key="1">
    <citation type="submission" date="2021-01" db="EMBL/GenBank/DDBJ databases">
        <title>Whole genome shotgun sequence of Virgisporangium aurantiacum NBRC 16421.</title>
        <authorList>
            <person name="Komaki H."/>
            <person name="Tamura T."/>
        </authorList>
    </citation>
    <scope>NUCLEOTIDE SEQUENCE</scope>
    <source>
        <strain evidence="10">NBRC 16421</strain>
    </source>
</reference>
<evidence type="ECO:0000256" key="8">
    <source>
        <dbReference type="SAM" id="MobiDB-lite"/>
    </source>
</evidence>
<dbReference type="Gene3D" id="1.10.3720.10">
    <property type="entry name" value="MetI-like"/>
    <property type="match status" value="1"/>
</dbReference>
<keyword evidence="2 7" id="KW-0813">Transport</keyword>
<comment type="similarity">
    <text evidence="7">Belongs to the binding-protein-dependent transport system permease family.</text>
</comment>
<feature type="transmembrane region" description="Helical" evidence="7">
    <location>
        <begin position="292"/>
        <end position="314"/>
    </location>
</feature>
<evidence type="ECO:0000256" key="3">
    <source>
        <dbReference type="ARBA" id="ARBA00022475"/>
    </source>
</evidence>
<keyword evidence="4 7" id="KW-0812">Transmembrane</keyword>
<dbReference type="PROSITE" id="PS50928">
    <property type="entry name" value="ABC_TM1"/>
    <property type="match status" value="1"/>
</dbReference>
<keyword evidence="11" id="KW-1185">Reference proteome</keyword>
<dbReference type="InterPro" id="IPR051393">
    <property type="entry name" value="ABC_transporter_permease"/>
</dbReference>
<proteinExistence type="inferred from homology"/>
<dbReference type="GO" id="GO:0005886">
    <property type="term" value="C:plasma membrane"/>
    <property type="evidence" value="ECO:0007669"/>
    <property type="project" value="UniProtKB-SubCell"/>
</dbReference>
<feature type="transmembrane region" description="Helical" evidence="7">
    <location>
        <begin position="232"/>
        <end position="255"/>
    </location>
</feature>
<dbReference type="SUPFAM" id="SSF161098">
    <property type="entry name" value="MetI-like"/>
    <property type="match status" value="1"/>
</dbReference>
<dbReference type="Proteomes" id="UP000612585">
    <property type="component" value="Unassembled WGS sequence"/>
</dbReference>
<dbReference type="PANTHER" id="PTHR30193:SF37">
    <property type="entry name" value="INNER MEMBRANE ABC TRANSPORTER PERMEASE PROTEIN YCJO"/>
    <property type="match status" value="1"/>
</dbReference>
<dbReference type="EMBL" id="BOPG01000027">
    <property type="protein sequence ID" value="GIJ56862.1"/>
    <property type="molecule type" value="Genomic_DNA"/>
</dbReference>
<name>A0A8J4E2B4_9ACTN</name>
<feature type="domain" description="ABC transmembrane type-1" evidence="9">
    <location>
        <begin position="101"/>
        <end position="313"/>
    </location>
</feature>
<dbReference type="InterPro" id="IPR000515">
    <property type="entry name" value="MetI-like"/>
</dbReference>